<dbReference type="Gene3D" id="3.40.50.300">
    <property type="entry name" value="P-loop containing nucleotide triphosphate hydrolases"/>
    <property type="match status" value="1"/>
</dbReference>
<dbReference type="Proteomes" id="UP000014629">
    <property type="component" value="Unassembled WGS sequence"/>
</dbReference>
<dbReference type="CDD" id="cd06464">
    <property type="entry name" value="ACD_sHsps-like"/>
    <property type="match status" value="1"/>
</dbReference>
<sequence>MIEAPDTSVRLVAEPGPAAADAVARTATGLALGALALDGVVANRVLPTPHDDTPWLAALRAQQYKTLGEWAQTYRTHEVTHHGQDPRGTDDLAALRVPGPGPAPDPVDWPVTDALATDSLLIWSVPLPGVAREDLGLIRRGDELVVTAGPFRRIVTLPSALRRCAVTGAGLREGTLRIRFAPDPDLWPQNR</sequence>
<protein>
    <recommendedName>
        <fullName evidence="2">ArsA HSP20-like domain-containing protein</fullName>
    </recommendedName>
</protein>
<organism evidence="3 4">
    <name type="scientific">Streptomyces aurantiacus JA 4570</name>
    <dbReference type="NCBI Taxonomy" id="1286094"/>
    <lineage>
        <taxon>Bacteria</taxon>
        <taxon>Bacillati</taxon>
        <taxon>Actinomycetota</taxon>
        <taxon>Actinomycetes</taxon>
        <taxon>Kitasatosporales</taxon>
        <taxon>Streptomycetaceae</taxon>
        <taxon>Streptomyces</taxon>
        <taxon>Streptomyces aurantiacus group</taxon>
    </lineage>
</organism>
<evidence type="ECO:0000313" key="3">
    <source>
        <dbReference type="EMBL" id="EPH42239.1"/>
    </source>
</evidence>
<keyword evidence="4" id="KW-1185">Reference proteome</keyword>
<reference evidence="3 4" key="1">
    <citation type="submission" date="2013-02" db="EMBL/GenBank/DDBJ databases">
        <title>Draft Genome Sequence of Streptomyces aurantiacus, Which Produces Setomimycin.</title>
        <authorList>
            <person name="Gruening B.A."/>
            <person name="Praeg A."/>
            <person name="Erxleben A."/>
            <person name="Guenther S."/>
            <person name="Mueller M."/>
        </authorList>
    </citation>
    <scope>NUCLEOTIDE SEQUENCE [LARGE SCALE GENOMIC DNA]</scope>
    <source>
        <strain evidence="3 4">JA 4570</strain>
    </source>
</reference>
<proteinExistence type="inferred from homology"/>
<name>S3ZHS4_9ACTN</name>
<comment type="caution">
    <text evidence="3">The sequence shown here is derived from an EMBL/GenBank/DDBJ whole genome shotgun (WGS) entry which is preliminary data.</text>
</comment>
<dbReference type="SUPFAM" id="SSF49764">
    <property type="entry name" value="HSP20-like chaperones"/>
    <property type="match status" value="1"/>
</dbReference>
<dbReference type="Pfam" id="PF17886">
    <property type="entry name" value="ArsA_HSP20"/>
    <property type="match status" value="1"/>
</dbReference>
<gene>
    <name evidence="3" type="ORF">STRAU_4716</name>
</gene>
<feature type="domain" description="ArsA HSP20-like" evidence="2">
    <location>
        <begin position="122"/>
        <end position="180"/>
    </location>
</feature>
<dbReference type="AlphaFoldDB" id="S3ZHS4"/>
<dbReference type="InterPro" id="IPR008978">
    <property type="entry name" value="HSP20-like_chaperone"/>
</dbReference>
<dbReference type="Gene3D" id="2.60.40.790">
    <property type="match status" value="1"/>
</dbReference>
<evidence type="ECO:0000256" key="1">
    <source>
        <dbReference type="ARBA" id="ARBA00011040"/>
    </source>
</evidence>
<dbReference type="InterPro" id="IPR040612">
    <property type="entry name" value="ArsA_HSP20-like"/>
</dbReference>
<dbReference type="InterPro" id="IPR027417">
    <property type="entry name" value="P-loop_NTPase"/>
</dbReference>
<evidence type="ECO:0000259" key="2">
    <source>
        <dbReference type="Pfam" id="PF17886"/>
    </source>
</evidence>
<accession>S3ZHS4</accession>
<dbReference type="PATRIC" id="fig|1286094.4.peg.4665"/>
<dbReference type="EMBL" id="AOPZ01000245">
    <property type="protein sequence ID" value="EPH42239.1"/>
    <property type="molecule type" value="Genomic_DNA"/>
</dbReference>
<evidence type="ECO:0000313" key="4">
    <source>
        <dbReference type="Proteomes" id="UP000014629"/>
    </source>
</evidence>
<comment type="similarity">
    <text evidence="1">Belongs to the arsA ATPase family.</text>
</comment>